<evidence type="ECO:0000313" key="2">
    <source>
        <dbReference type="EMBL" id="MBX03137.1"/>
    </source>
</evidence>
<feature type="compositionally biased region" description="Low complexity" evidence="1">
    <location>
        <begin position="18"/>
        <end position="32"/>
    </location>
</feature>
<dbReference type="AlphaFoldDB" id="A0A2P2KBR7"/>
<feature type="compositionally biased region" description="Pro residues" evidence="1">
    <location>
        <begin position="33"/>
        <end position="61"/>
    </location>
</feature>
<dbReference type="EMBL" id="GGEC01022653">
    <property type="protein sequence ID" value="MBX03137.1"/>
    <property type="molecule type" value="Transcribed_RNA"/>
</dbReference>
<feature type="compositionally biased region" description="Low complexity" evidence="1">
    <location>
        <begin position="1"/>
        <end position="10"/>
    </location>
</feature>
<feature type="compositionally biased region" description="Basic residues" evidence="1">
    <location>
        <begin position="83"/>
        <end position="92"/>
    </location>
</feature>
<proteinExistence type="predicted"/>
<organism evidence="2">
    <name type="scientific">Rhizophora mucronata</name>
    <name type="common">Asiatic mangrove</name>
    <dbReference type="NCBI Taxonomy" id="61149"/>
    <lineage>
        <taxon>Eukaryota</taxon>
        <taxon>Viridiplantae</taxon>
        <taxon>Streptophyta</taxon>
        <taxon>Embryophyta</taxon>
        <taxon>Tracheophyta</taxon>
        <taxon>Spermatophyta</taxon>
        <taxon>Magnoliopsida</taxon>
        <taxon>eudicotyledons</taxon>
        <taxon>Gunneridae</taxon>
        <taxon>Pentapetalae</taxon>
        <taxon>rosids</taxon>
        <taxon>fabids</taxon>
        <taxon>Malpighiales</taxon>
        <taxon>Rhizophoraceae</taxon>
        <taxon>Rhizophora</taxon>
    </lineage>
</organism>
<name>A0A2P2KBR7_RHIMU</name>
<reference evidence="2" key="1">
    <citation type="submission" date="2018-02" db="EMBL/GenBank/DDBJ databases">
        <title>Rhizophora mucronata_Transcriptome.</title>
        <authorList>
            <person name="Meera S.P."/>
            <person name="Sreeshan A."/>
            <person name="Augustine A."/>
        </authorList>
    </citation>
    <scope>NUCLEOTIDE SEQUENCE</scope>
    <source>
        <tissue evidence="2">Leaf</tissue>
    </source>
</reference>
<evidence type="ECO:0000256" key="1">
    <source>
        <dbReference type="SAM" id="MobiDB-lite"/>
    </source>
</evidence>
<accession>A0A2P2KBR7</accession>
<sequence>MAEKLALPLLLPNPPPSKLLFSIQSHQFQQQQHPPPTVPALAPSPPPRTPPPPPPHPPPHITPILQDLLTKQPSISPKSIGPRAHRRRTRIGRSRDPNRGKPWSNRCLSSQGSCRIVAIDFDLGSEGRKEIEGTVAHHSAVK</sequence>
<protein>
    <submittedName>
        <fullName evidence="2">Pentatricopeptide repeat-containing protein At5g02860</fullName>
    </submittedName>
</protein>
<feature type="region of interest" description="Disordered" evidence="1">
    <location>
        <begin position="1"/>
        <end position="107"/>
    </location>
</feature>